<sequence length="195" mass="21191">MLYCKVQNNTPQPPAPLPQVINGTISNVAGLSDAELATLGLYPFVQTVQPNYNPSTHRIAQELQFTGTVVNQVWAVVALTPEEQNAYLKAVRADFARFLKEHLDAEVACRDYDDIGSACSWKDSTDPKWAEESREASNFREASYKAAYAIENAVLAGTMAIPSRQQFLDAMPKLGWCATIAPPPDSGGIGNGTLT</sequence>
<proteinExistence type="predicted"/>
<name>A0A6J7WAZ0_9CAUD</name>
<protein>
    <submittedName>
        <fullName evidence="1">Uncharacterized protein</fullName>
    </submittedName>
</protein>
<dbReference type="EMBL" id="LR798215">
    <property type="protein sequence ID" value="CAB5194725.1"/>
    <property type="molecule type" value="Genomic_DNA"/>
</dbReference>
<reference evidence="1" key="1">
    <citation type="submission" date="2020-05" db="EMBL/GenBank/DDBJ databases">
        <authorList>
            <person name="Chiriac C."/>
            <person name="Salcher M."/>
            <person name="Ghai R."/>
            <person name="Kavagutti S V."/>
        </authorList>
    </citation>
    <scope>NUCLEOTIDE SEQUENCE</scope>
</reference>
<accession>A0A6J7WAZ0</accession>
<evidence type="ECO:0000313" key="1">
    <source>
        <dbReference type="EMBL" id="CAB5194725.1"/>
    </source>
</evidence>
<organism evidence="1">
    <name type="scientific">uncultured Caudovirales phage</name>
    <dbReference type="NCBI Taxonomy" id="2100421"/>
    <lineage>
        <taxon>Viruses</taxon>
        <taxon>Duplodnaviria</taxon>
        <taxon>Heunggongvirae</taxon>
        <taxon>Uroviricota</taxon>
        <taxon>Caudoviricetes</taxon>
        <taxon>Peduoviridae</taxon>
        <taxon>Maltschvirus</taxon>
        <taxon>Maltschvirus maltsch</taxon>
    </lineage>
</organism>
<gene>
    <name evidence="1" type="ORF">UFOVP178_28</name>
</gene>